<comment type="caution">
    <text evidence="1">The sequence shown here is derived from an EMBL/GenBank/DDBJ whole genome shotgun (WGS) entry which is preliminary data.</text>
</comment>
<evidence type="ECO:0008006" key="3">
    <source>
        <dbReference type="Google" id="ProtNLM"/>
    </source>
</evidence>
<keyword evidence="2" id="KW-1185">Reference proteome</keyword>
<reference evidence="2" key="1">
    <citation type="journal article" date="2019" name="Int. J. Syst. Evol. Microbiol.">
        <title>The Global Catalogue of Microorganisms (GCM) 10K type strain sequencing project: providing services to taxonomists for standard genome sequencing and annotation.</title>
        <authorList>
            <consortium name="The Broad Institute Genomics Platform"/>
            <consortium name="The Broad Institute Genome Sequencing Center for Infectious Disease"/>
            <person name="Wu L."/>
            <person name="Ma J."/>
        </authorList>
    </citation>
    <scope>NUCLEOTIDE SEQUENCE [LARGE SCALE GENOMIC DNA]</scope>
    <source>
        <strain evidence="2">JCM 16703</strain>
    </source>
</reference>
<dbReference type="EMBL" id="BAAAZH010000012">
    <property type="protein sequence ID" value="GAA4117284.1"/>
    <property type="molecule type" value="Genomic_DNA"/>
</dbReference>
<name>A0ABP7XHT9_9ACTN</name>
<proteinExistence type="predicted"/>
<evidence type="ECO:0000313" key="2">
    <source>
        <dbReference type="Proteomes" id="UP001501495"/>
    </source>
</evidence>
<sequence>MPDLYIDLSALERTRSDLTHVASLLREPVGHMAERASAVTEIDALRSRLREFGDEWDYGIGKLSKYSGSVADALAEIKRTFAELDQQLAAALEGEG</sequence>
<evidence type="ECO:0000313" key="1">
    <source>
        <dbReference type="EMBL" id="GAA4117284.1"/>
    </source>
</evidence>
<gene>
    <name evidence="1" type="ORF">GCM10022215_17750</name>
</gene>
<protein>
    <recommendedName>
        <fullName evidence="3">WXG100 family type VII secretion target</fullName>
    </recommendedName>
</protein>
<accession>A0ABP7XHT9</accession>
<organism evidence="1 2">
    <name type="scientific">Nocardioides fonticola</name>
    <dbReference type="NCBI Taxonomy" id="450363"/>
    <lineage>
        <taxon>Bacteria</taxon>
        <taxon>Bacillati</taxon>
        <taxon>Actinomycetota</taxon>
        <taxon>Actinomycetes</taxon>
        <taxon>Propionibacteriales</taxon>
        <taxon>Nocardioidaceae</taxon>
        <taxon>Nocardioides</taxon>
    </lineage>
</organism>
<dbReference type="Proteomes" id="UP001501495">
    <property type="component" value="Unassembled WGS sequence"/>
</dbReference>
<dbReference type="RefSeq" id="WP_344732973.1">
    <property type="nucleotide sequence ID" value="NZ_BAAAZH010000012.1"/>
</dbReference>